<evidence type="ECO:0000313" key="2">
    <source>
        <dbReference type="EMBL" id="AEJ94033.1"/>
    </source>
</evidence>
<feature type="domain" description="Polynucleotide kinase PNKP phosphatase" evidence="1">
    <location>
        <begin position="167"/>
        <end position="315"/>
    </location>
</feature>
<dbReference type="Pfam" id="PF13671">
    <property type="entry name" value="AAA_33"/>
    <property type="match status" value="1"/>
</dbReference>
<dbReference type="Proteomes" id="UP000008391">
    <property type="component" value="Segment"/>
</dbReference>
<name>G1FGH5_9CAUD</name>
<dbReference type="InterPro" id="IPR027417">
    <property type="entry name" value="P-loop_NTPase"/>
</dbReference>
<sequence>MKIWAMRGLPGSGKSTRAREIARQHDAVTINRDLIRRQLLDSWWTGKTEDEDRVTIAEKAQVEAFLKQNVNIVIDNTNLNPKFLRQWARLATQYGAEFEVVDIKTDVDECKRRAYRRWTQEAGTPLERYIDPRVIEAKARQFPMEKWPKITAEPFVPEPVERDATLPDAIIVDIDGTVARNVSRSPFDYTKVLEDELHPEIAWLVNVLFLLRYHNPGEDHPEIIFVSGRDHTCYDDTIQWLNDNNIPFDRLLMRPADARDKQGNKLPDFLVKHQLFNEHIRGKYNVLFILDDRDQVVRTWRRMGLKCLQVAEGNF</sequence>
<dbReference type="Gene3D" id="3.40.50.300">
    <property type="entry name" value="P-loop containing nucleotide triphosphate hydrolases"/>
    <property type="match status" value="1"/>
</dbReference>
<dbReference type="RefSeq" id="YP_009018121.1">
    <property type="nucleotide sequence ID" value="NC_023738.1"/>
</dbReference>
<dbReference type="InterPro" id="IPR056782">
    <property type="entry name" value="HAD_PNKP"/>
</dbReference>
<dbReference type="InterPro" id="IPR023214">
    <property type="entry name" value="HAD_sf"/>
</dbReference>
<keyword evidence="3" id="KW-1185">Reference proteome</keyword>
<dbReference type="EMBL" id="JN201525">
    <property type="protein sequence ID" value="AEJ94033.1"/>
    <property type="molecule type" value="Genomic_DNA"/>
</dbReference>
<dbReference type="InterPro" id="IPR036412">
    <property type="entry name" value="HAD-like_sf"/>
</dbReference>
<dbReference type="SUPFAM" id="SSF56784">
    <property type="entry name" value="HAD-like"/>
    <property type="match status" value="1"/>
</dbReference>
<dbReference type="GO" id="GO:0016301">
    <property type="term" value="F:kinase activity"/>
    <property type="evidence" value="ECO:0007669"/>
    <property type="project" value="UniProtKB-KW"/>
</dbReference>
<dbReference type="KEGG" id="vg:18566045"/>
<dbReference type="Pfam" id="PF25109">
    <property type="entry name" value="HAD_PNKP"/>
    <property type="match status" value="1"/>
</dbReference>
<evidence type="ECO:0000259" key="1">
    <source>
        <dbReference type="Pfam" id="PF25109"/>
    </source>
</evidence>
<dbReference type="PANTHER" id="PTHR37807:SF3">
    <property type="entry name" value="OS07G0160300 PROTEIN"/>
    <property type="match status" value="1"/>
</dbReference>
<organism evidence="2 3">
    <name type="scientific">Mycobacterium phage Thibault</name>
    <dbReference type="NCBI Taxonomy" id="1052673"/>
    <lineage>
        <taxon>Viruses</taxon>
        <taxon>Duplodnaviria</taxon>
        <taxon>Heunggongvirae</taxon>
        <taxon>Uroviricota</taxon>
        <taxon>Caudoviricetes</taxon>
        <taxon>Omegavirus</taxon>
        <taxon>Omegavirus thibault</taxon>
    </lineage>
</organism>
<dbReference type="GeneID" id="18566045"/>
<keyword evidence="2" id="KW-0418">Kinase</keyword>
<proteinExistence type="predicted"/>
<reference evidence="2 3" key="1">
    <citation type="journal article" date="2012" name="J. Virol.">
        <title>Complete Genome Sequences of 138 Mycobacteriophages.</title>
        <authorList>
            <consortium name="the Science Education Alliance Phage Hunters Advancing Genomics and Evolutionary Science Program"/>
            <consortium name="the KwaZulu-Natal Research Institute for Tuberculosis and HIV Mycobacterial Genetics Course Students"/>
            <consortium name="the Phage Hunters Integrating Research and Education Program"/>
            <person name="Hatfull G.F."/>
        </authorList>
    </citation>
    <scope>NUCLEOTIDE SEQUENCE [LARGE SCALE GENOMIC DNA]</scope>
</reference>
<dbReference type="SUPFAM" id="SSF52540">
    <property type="entry name" value="P-loop containing nucleoside triphosphate hydrolases"/>
    <property type="match status" value="1"/>
</dbReference>
<gene>
    <name evidence="2" type="primary">110</name>
    <name evidence="2" type="ORF">THIBAULT_110</name>
</gene>
<evidence type="ECO:0000313" key="3">
    <source>
        <dbReference type="Proteomes" id="UP000008391"/>
    </source>
</evidence>
<dbReference type="Gene3D" id="3.40.50.1000">
    <property type="entry name" value="HAD superfamily/HAD-like"/>
    <property type="match status" value="1"/>
</dbReference>
<dbReference type="PANTHER" id="PTHR37807">
    <property type="entry name" value="OS07G0160300 PROTEIN"/>
    <property type="match status" value="1"/>
</dbReference>
<keyword evidence="2" id="KW-0808">Transferase</keyword>
<accession>G1FGH5</accession>
<dbReference type="OrthoDB" id="5906at10239"/>
<protein>
    <submittedName>
        <fullName evidence="2">Polynucleotide kinase</fullName>
    </submittedName>
</protein>